<feature type="transmembrane region" description="Helical" evidence="1">
    <location>
        <begin position="144"/>
        <end position="165"/>
    </location>
</feature>
<dbReference type="HOGENOM" id="CLU_135807_0_0_1"/>
<keyword evidence="4" id="KW-1185">Reference proteome</keyword>
<dbReference type="Pfam" id="PF08560">
    <property type="entry name" value="DUF1757"/>
    <property type="match status" value="1"/>
</dbReference>
<proteinExistence type="predicted"/>
<dbReference type="Proteomes" id="UP000014760">
    <property type="component" value="Unassembled WGS sequence"/>
</dbReference>
<dbReference type="PANTHER" id="PTHR38636:SF1">
    <property type="entry name" value="CHLORIDE CHANNEL PROTEIN CLC-D"/>
    <property type="match status" value="1"/>
</dbReference>
<evidence type="ECO:0000313" key="3">
    <source>
        <dbReference type="EnsemblMetazoa" id="CapteP21433"/>
    </source>
</evidence>
<keyword evidence="1" id="KW-0812">Transmembrane</keyword>
<dbReference type="OMA" id="GFRQSEF"/>
<keyword evidence="1" id="KW-0472">Membrane</keyword>
<protein>
    <submittedName>
        <fullName evidence="2 3">Uncharacterized protein</fullName>
    </submittedName>
</protein>
<reference evidence="2 4" key="2">
    <citation type="journal article" date="2013" name="Nature">
        <title>Insights into bilaterian evolution from three spiralian genomes.</title>
        <authorList>
            <person name="Simakov O."/>
            <person name="Marletaz F."/>
            <person name="Cho S.J."/>
            <person name="Edsinger-Gonzales E."/>
            <person name="Havlak P."/>
            <person name="Hellsten U."/>
            <person name="Kuo D.H."/>
            <person name="Larsson T."/>
            <person name="Lv J."/>
            <person name="Arendt D."/>
            <person name="Savage R."/>
            <person name="Osoegawa K."/>
            <person name="de Jong P."/>
            <person name="Grimwood J."/>
            <person name="Chapman J.A."/>
            <person name="Shapiro H."/>
            <person name="Aerts A."/>
            <person name="Otillar R.P."/>
            <person name="Terry A.Y."/>
            <person name="Boore J.L."/>
            <person name="Grigoriev I.V."/>
            <person name="Lindberg D.R."/>
            <person name="Seaver E.C."/>
            <person name="Weisblat D.A."/>
            <person name="Putnam N.H."/>
            <person name="Rokhsar D.S."/>
        </authorList>
    </citation>
    <scope>NUCLEOTIDE SEQUENCE</scope>
    <source>
        <strain evidence="2 4">I ESC-2004</strain>
    </source>
</reference>
<dbReference type="AlphaFoldDB" id="R7TB91"/>
<dbReference type="InterPro" id="IPR013869">
    <property type="entry name" value="DUF1757"/>
</dbReference>
<accession>R7TB91</accession>
<organism evidence="2">
    <name type="scientific">Capitella teleta</name>
    <name type="common">Polychaete worm</name>
    <dbReference type="NCBI Taxonomy" id="283909"/>
    <lineage>
        <taxon>Eukaryota</taxon>
        <taxon>Metazoa</taxon>
        <taxon>Spiralia</taxon>
        <taxon>Lophotrochozoa</taxon>
        <taxon>Annelida</taxon>
        <taxon>Polychaeta</taxon>
        <taxon>Sedentaria</taxon>
        <taxon>Scolecida</taxon>
        <taxon>Capitellidae</taxon>
        <taxon>Capitella</taxon>
    </lineage>
</organism>
<gene>
    <name evidence="2" type="ORF">CAPTEDRAFT_21433</name>
</gene>
<dbReference type="PANTHER" id="PTHR38636">
    <property type="entry name" value="PROTEIN CBG20488"/>
    <property type="match status" value="1"/>
</dbReference>
<reference evidence="4" key="1">
    <citation type="submission" date="2012-12" db="EMBL/GenBank/DDBJ databases">
        <authorList>
            <person name="Hellsten U."/>
            <person name="Grimwood J."/>
            <person name="Chapman J.A."/>
            <person name="Shapiro H."/>
            <person name="Aerts A."/>
            <person name="Otillar R.P."/>
            <person name="Terry A.Y."/>
            <person name="Boore J.L."/>
            <person name="Simakov O."/>
            <person name="Marletaz F."/>
            <person name="Cho S.-J."/>
            <person name="Edsinger-Gonzales E."/>
            <person name="Havlak P."/>
            <person name="Kuo D.-H."/>
            <person name="Larsson T."/>
            <person name="Lv J."/>
            <person name="Arendt D."/>
            <person name="Savage R."/>
            <person name="Osoegawa K."/>
            <person name="de Jong P."/>
            <person name="Lindberg D.R."/>
            <person name="Seaver E.C."/>
            <person name="Weisblat D.A."/>
            <person name="Putnam N.H."/>
            <person name="Grigoriev I.V."/>
            <person name="Rokhsar D.S."/>
        </authorList>
    </citation>
    <scope>NUCLEOTIDE SEQUENCE</scope>
    <source>
        <strain evidence="4">I ESC-2004</strain>
    </source>
</reference>
<dbReference type="EMBL" id="KB311733">
    <property type="protein sequence ID" value="ELT88732.1"/>
    <property type="molecule type" value="Genomic_DNA"/>
</dbReference>
<evidence type="ECO:0000313" key="2">
    <source>
        <dbReference type="EMBL" id="ELT88732.1"/>
    </source>
</evidence>
<name>R7TB91_CAPTE</name>
<evidence type="ECO:0000313" key="4">
    <source>
        <dbReference type="Proteomes" id="UP000014760"/>
    </source>
</evidence>
<dbReference type="STRING" id="283909.R7TB91"/>
<reference evidence="3" key="3">
    <citation type="submission" date="2015-06" db="UniProtKB">
        <authorList>
            <consortium name="EnsemblMetazoa"/>
        </authorList>
    </citation>
    <scope>IDENTIFICATION</scope>
</reference>
<keyword evidence="1" id="KW-1133">Transmembrane helix</keyword>
<dbReference type="EnsemblMetazoa" id="CapteT21433">
    <property type="protein sequence ID" value="CapteP21433"/>
    <property type="gene ID" value="CapteG21433"/>
</dbReference>
<dbReference type="OrthoDB" id="421638at2759"/>
<sequence length="166" mass="17801">MTHYACLNTLGLRLDEGKLRQIPTPRFELFSHITLKTVQAGAVIGGVLAAPITTGIKGECGNCEASCDRAYRFGTQGMKIGAIAGPVLFSIWAMQTKPSTDGYTDRCYRLRHNKNQLFSDRLCFLGLAAGAGVAKYMGEDLCKGMFFGFTGGLVGAGLINTMAGFM</sequence>
<evidence type="ECO:0000256" key="1">
    <source>
        <dbReference type="SAM" id="Phobius"/>
    </source>
</evidence>
<dbReference type="EMBL" id="AMQN01003425">
    <property type="status" value="NOT_ANNOTATED_CDS"/>
    <property type="molecule type" value="Genomic_DNA"/>
</dbReference>